<sequence>MVILRFRPTQREYNETINLKKEKDPNHVGNERTITSRRN</sequence>
<protein>
    <submittedName>
        <fullName evidence="1">Uncharacterized protein</fullName>
    </submittedName>
</protein>
<proteinExistence type="predicted"/>
<dbReference type="Proteomes" id="UP000058857">
    <property type="component" value="Chromosome 1"/>
</dbReference>
<evidence type="ECO:0000313" key="2">
    <source>
        <dbReference type="Proteomes" id="UP000058857"/>
    </source>
</evidence>
<dbReference type="EMBL" id="CP012029">
    <property type="protein sequence ID" value="ALO27958.1"/>
    <property type="molecule type" value="Genomic_DNA"/>
</dbReference>
<accession>A0A0S2IWA7</accession>
<dbReference type="AlphaFoldDB" id="A0A0S2IWA7"/>
<organism evidence="1">
    <name type="scientific">Leptospira borgpetersenii serovar Ballum</name>
    <dbReference type="NCBI Taxonomy" id="280505"/>
    <lineage>
        <taxon>Bacteria</taxon>
        <taxon>Pseudomonadati</taxon>
        <taxon>Spirochaetota</taxon>
        <taxon>Spirochaetia</taxon>
        <taxon>Leptospirales</taxon>
        <taxon>Leptospiraceae</taxon>
        <taxon>Leptospira</taxon>
    </lineage>
</organism>
<reference evidence="1 2" key="1">
    <citation type="journal article" date="2015" name="PLoS Negl. Trop. Dis.">
        <title>Distribution of Plasmids in Distinct Leptospira Pathogenic Species.</title>
        <authorList>
            <person name="Wang Y."/>
            <person name="Zhuang X."/>
            <person name="Zhong Y."/>
            <person name="Zhang C."/>
            <person name="Zhang Y."/>
            <person name="Zeng L."/>
            <person name="Zhu Y."/>
            <person name="He P."/>
            <person name="Dong K."/>
            <person name="Pal U."/>
            <person name="Guo X."/>
            <person name="Qin J."/>
        </authorList>
    </citation>
    <scope>NUCLEOTIDE SEQUENCE [LARGE SCALE GENOMIC DNA]</scope>
    <source>
        <strain evidence="1 2">56604</strain>
    </source>
</reference>
<gene>
    <name evidence="1" type="ORF">LBBP_03792</name>
</gene>
<dbReference type="PATRIC" id="fig|280505.15.peg.3694"/>
<name>A0A0S2IWA7_LEPBO</name>
<evidence type="ECO:0000313" key="1">
    <source>
        <dbReference type="EMBL" id="ALO27958.1"/>
    </source>
</evidence>